<gene>
    <name evidence="2" type="ORF">D2T33_01190</name>
</gene>
<evidence type="ECO:0000313" key="3">
    <source>
        <dbReference type="Proteomes" id="UP000285710"/>
    </source>
</evidence>
<protein>
    <submittedName>
        <fullName evidence="2">Uncharacterized protein</fullName>
    </submittedName>
</protein>
<feature type="transmembrane region" description="Helical" evidence="1">
    <location>
        <begin position="78"/>
        <end position="99"/>
    </location>
</feature>
<feature type="transmembrane region" description="Helical" evidence="1">
    <location>
        <begin position="174"/>
        <end position="192"/>
    </location>
</feature>
<keyword evidence="3" id="KW-1185">Reference proteome</keyword>
<reference evidence="2 3" key="2">
    <citation type="submission" date="2019-01" db="EMBL/GenBank/DDBJ databases">
        <authorList>
            <person name="Li Y."/>
        </authorList>
    </citation>
    <scope>NUCLEOTIDE SEQUENCE [LARGE SCALE GENOMIC DNA]</scope>
    <source>
        <strain evidence="2 3">2D-5</strain>
    </source>
</reference>
<feature type="transmembrane region" description="Helical" evidence="1">
    <location>
        <begin position="45"/>
        <end position="66"/>
    </location>
</feature>
<evidence type="ECO:0000256" key="1">
    <source>
        <dbReference type="SAM" id="Phobius"/>
    </source>
</evidence>
<dbReference type="RefSeq" id="WP_128268543.1">
    <property type="nucleotide sequence ID" value="NZ_SAUW01000001.1"/>
</dbReference>
<dbReference type="EMBL" id="SAUW01000001">
    <property type="protein sequence ID" value="RWR15517.1"/>
    <property type="molecule type" value="Genomic_DNA"/>
</dbReference>
<keyword evidence="1" id="KW-0472">Membrane</keyword>
<proteinExistence type="predicted"/>
<accession>A0A443J4Y9</accession>
<organism evidence="2 3">
    <name type="scientific">Paenirhodobacter populi</name>
    <dbReference type="NCBI Taxonomy" id="2306993"/>
    <lineage>
        <taxon>Bacteria</taxon>
        <taxon>Pseudomonadati</taxon>
        <taxon>Pseudomonadota</taxon>
        <taxon>Alphaproteobacteria</taxon>
        <taxon>Rhodobacterales</taxon>
        <taxon>Rhodobacter group</taxon>
        <taxon>Paenirhodobacter</taxon>
    </lineage>
</organism>
<sequence length="196" mass="22915">MDTPVPHPEDFAHIRIIIGMVLGLSLARLVNGLTRFVQHPGSNRIYAVHLGWVIFLLISIVHFWWYEFHLSRIREWTFPIYLFLVVYTMIFAALTALLFPDQMNDYKGFEDYFESRKRWFFGLLAILFVMDVGDTLIKGSDYFRALGAEYLVRQAAFVLLSVSAMFIANKRFQLALVVIAIAYQVSWILRSYDFLQ</sequence>
<feature type="transmembrane region" description="Helical" evidence="1">
    <location>
        <begin position="12"/>
        <end position="33"/>
    </location>
</feature>
<keyword evidence="1" id="KW-0812">Transmembrane</keyword>
<evidence type="ECO:0000313" key="2">
    <source>
        <dbReference type="EMBL" id="RWR15517.1"/>
    </source>
</evidence>
<dbReference type="AlphaFoldDB" id="A0A443J4Y9"/>
<keyword evidence="1" id="KW-1133">Transmembrane helix</keyword>
<dbReference type="Proteomes" id="UP000285710">
    <property type="component" value="Unassembled WGS sequence"/>
</dbReference>
<comment type="caution">
    <text evidence="2">The sequence shown here is derived from an EMBL/GenBank/DDBJ whole genome shotgun (WGS) entry which is preliminary data.</text>
</comment>
<name>A0A443J4Y9_9RHOB</name>
<feature type="transmembrane region" description="Helical" evidence="1">
    <location>
        <begin position="119"/>
        <end position="138"/>
    </location>
</feature>
<reference evidence="2 3" key="1">
    <citation type="submission" date="2019-01" db="EMBL/GenBank/DDBJ databases">
        <title>Sinorhodobacter populi sp. nov. isolated from the symptomatic bark tissue of Populus euramericana canker.</title>
        <authorList>
            <person name="Xu G."/>
        </authorList>
    </citation>
    <scope>NUCLEOTIDE SEQUENCE [LARGE SCALE GENOMIC DNA]</scope>
    <source>
        <strain evidence="2 3">2D-5</strain>
    </source>
</reference>
<feature type="transmembrane region" description="Helical" evidence="1">
    <location>
        <begin position="150"/>
        <end position="167"/>
    </location>
</feature>